<dbReference type="EMBL" id="GBXM01034913">
    <property type="protein sequence ID" value="JAH73664.1"/>
    <property type="molecule type" value="Transcribed_RNA"/>
</dbReference>
<reference evidence="1" key="1">
    <citation type="submission" date="2014-11" db="EMBL/GenBank/DDBJ databases">
        <authorList>
            <person name="Amaro Gonzalez C."/>
        </authorList>
    </citation>
    <scope>NUCLEOTIDE SEQUENCE</scope>
</reference>
<evidence type="ECO:0000313" key="1">
    <source>
        <dbReference type="EMBL" id="JAH73664.1"/>
    </source>
</evidence>
<name>A0A0E9V6A9_ANGAN</name>
<organism evidence="1">
    <name type="scientific">Anguilla anguilla</name>
    <name type="common">European freshwater eel</name>
    <name type="synonym">Muraena anguilla</name>
    <dbReference type="NCBI Taxonomy" id="7936"/>
    <lineage>
        <taxon>Eukaryota</taxon>
        <taxon>Metazoa</taxon>
        <taxon>Chordata</taxon>
        <taxon>Craniata</taxon>
        <taxon>Vertebrata</taxon>
        <taxon>Euteleostomi</taxon>
        <taxon>Actinopterygii</taxon>
        <taxon>Neopterygii</taxon>
        <taxon>Teleostei</taxon>
        <taxon>Anguilliformes</taxon>
        <taxon>Anguillidae</taxon>
        <taxon>Anguilla</taxon>
    </lineage>
</organism>
<protein>
    <submittedName>
        <fullName evidence="1">Uncharacterized protein</fullName>
    </submittedName>
</protein>
<accession>A0A0E9V6A9</accession>
<proteinExistence type="predicted"/>
<reference evidence="1" key="2">
    <citation type="journal article" date="2015" name="Fish Shellfish Immunol.">
        <title>Early steps in the European eel (Anguilla anguilla)-Vibrio vulnificus interaction in the gills: Role of the RtxA13 toxin.</title>
        <authorList>
            <person name="Callol A."/>
            <person name="Pajuelo D."/>
            <person name="Ebbesson L."/>
            <person name="Teles M."/>
            <person name="MacKenzie S."/>
            <person name="Amaro C."/>
        </authorList>
    </citation>
    <scope>NUCLEOTIDE SEQUENCE</scope>
</reference>
<sequence length="13" mass="1458">MTAVVGQQRFPHS</sequence>